<gene>
    <name evidence="1" type="ORF">HUW48_06305</name>
</gene>
<proteinExistence type="predicted"/>
<keyword evidence="2" id="KW-1185">Reference proteome</keyword>
<dbReference type="Proteomes" id="UP000514509">
    <property type="component" value="Chromosome"/>
</dbReference>
<sequence length="141" mass="16684">MTIQESKQFFEDKGYLVGDVVQMYRTEDDMLLFARMRFLHLIFESGVKNNYNDQYLENLCLHLDNMCQLVFNNNLLQATDQQTYSVINQLVFFALQKDLQEILLNLRFQELVFAELEEFEICANISFVQSCVLDEIARKSE</sequence>
<name>A0A7L7L4I4_9BACT</name>
<evidence type="ECO:0000313" key="2">
    <source>
        <dbReference type="Proteomes" id="UP000514509"/>
    </source>
</evidence>
<organism evidence="1 2">
    <name type="scientific">Adhaeribacter radiodurans</name>
    <dbReference type="NCBI Taxonomy" id="2745197"/>
    <lineage>
        <taxon>Bacteria</taxon>
        <taxon>Pseudomonadati</taxon>
        <taxon>Bacteroidota</taxon>
        <taxon>Cytophagia</taxon>
        <taxon>Cytophagales</taxon>
        <taxon>Hymenobacteraceae</taxon>
        <taxon>Adhaeribacter</taxon>
    </lineage>
</organism>
<dbReference type="AlphaFoldDB" id="A0A7L7L4I4"/>
<dbReference type="EMBL" id="CP055153">
    <property type="protein sequence ID" value="QMU27683.1"/>
    <property type="molecule type" value="Genomic_DNA"/>
</dbReference>
<evidence type="ECO:0000313" key="1">
    <source>
        <dbReference type="EMBL" id="QMU27683.1"/>
    </source>
</evidence>
<protein>
    <submittedName>
        <fullName evidence="1">Uncharacterized protein</fullName>
    </submittedName>
</protein>
<dbReference type="RefSeq" id="WP_182414878.1">
    <property type="nucleotide sequence ID" value="NZ_CP055153.1"/>
</dbReference>
<accession>A0A7L7L4I4</accession>
<dbReference type="KEGG" id="add:HUW48_06305"/>
<reference evidence="1 2" key="1">
    <citation type="submission" date="2020-08" db="EMBL/GenBank/DDBJ databases">
        <title>Adhaeribacter dokdonensis sp. nov., isolated from the rhizosphere of Elymus tsukushiensis, a plant native to the Dokdo Islands, Republic of Korea.</title>
        <authorList>
            <person name="Ghim S.Y."/>
        </authorList>
    </citation>
    <scope>NUCLEOTIDE SEQUENCE [LARGE SCALE GENOMIC DNA]</scope>
    <source>
        <strain evidence="1 2">KUDC8001</strain>
    </source>
</reference>